<name>A0AAN7WA92_9PEZI</name>
<dbReference type="CDD" id="cd00200">
    <property type="entry name" value="WD40"/>
    <property type="match status" value="1"/>
</dbReference>
<feature type="repeat" description="WD" evidence="5">
    <location>
        <begin position="562"/>
        <end position="595"/>
    </location>
</feature>
<keyword evidence="3" id="KW-0677">Repeat</keyword>
<feature type="repeat" description="WD" evidence="5">
    <location>
        <begin position="218"/>
        <end position="260"/>
    </location>
</feature>
<feature type="repeat" description="WD" evidence="5">
    <location>
        <begin position="304"/>
        <end position="351"/>
    </location>
</feature>
<dbReference type="AlphaFoldDB" id="A0AAN7WA92"/>
<dbReference type="PROSITE" id="PS50082">
    <property type="entry name" value="WD_REPEATS_2"/>
    <property type="match status" value="7"/>
</dbReference>
<dbReference type="Proteomes" id="UP001310594">
    <property type="component" value="Unassembled WGS sequence"/>
</dbReference>
<keyword evidence="2 5" id="KW-0853">WD repeat</keyword>
<dbReference type="Gene3D" id="2.130.10.10">
    <property type="entry name" value="YVTN repeat-like/Quinoprotein amine dehydrogenase"/>
    <property type="match status" value="1"/>
</dbReference>
<dbReference type="PANTHER" id="PTHR19848">
    <property type="entry name" value="WD40 REPEAT PROTEIN"/>
    <property type="match status" value="1"/>
</dbReference>
<dbReference type="PROSITE" id="PS00678">
    <property type="entry name" value="WD_REPEATS_1"/>
    <property type="match status" value="3"/>
</dbReference>
<comment type="subcellular location">
    <subcellularLocation>
        <location evidence="1">Nucleus</location>
        <location evidence="1">Nucleolus</location>
    </subcellularLocation>
</comment>
<keyword evidence="4" id="KW-0539">Nucleus</keyword>
<dbReference type="GO" id="GO:0005730">
    <property type="term" value="C:nucleolus"/>
    <property type="evidence" value="ECO:0007669"/>
    <property type="project" value="UniProtKB-SubCell"/>
</dbReference>
<evidence type="ECO:0000313" key="7">
    <source>
        <dbReference type="EMBL" id="KAK5693499.1"/>
    </source>
</evidence>
<comment type="caution">
    <text evidence="7">The sequence shown here is derived from an EMBL/GenBank/DDBJ whole genome shotgun (WGS) entry which is preliminary data.</text>
</comment>
<organism evidence="7 8">
    <name type="scientific">Elasticomyces elasticus</name>
    <dbReference type="NCBI Taxonomy" id="574655"/>
    <lineage>
        <taxon>Eukaryota</taxon>
        <taxon>Fungi</taxon>
        <taxon>Dikarya</taxon>
        <taxon>Ascomycota</taxon>
        <taxon>Pezizomycotina</taxon>
        <taxon>Dothideomycetes</taxon>
        <taxon>Dothideomycetidae</taxon>
        <taxon>Mycosphaerellales</taxon>
        <taxon>Teratosphaeriaceae</taxon>
        <taxon>Elasticomyces</taxon>
    </lineage>
</organism>
<dbReference type="SMART" id="SM00320">
    <property type="entry name" value="WD40"/>
    <property type="match status" value="8"/>
</dbReference>
<dbReference type="InterPro" id="IPR019775">
    <property type="entry name" value="WD40_repeat_CS"/>
</dbReference>
<feature type="repeat" description="WD" evidence="5">
    <location>
        <begin position="261"/>
        <end position="293"/>
    </location>
</feature>
<evidence type="ECO:0000256" key="2">
    <source>
        <dbReference type="ARBA" id="ARBA00022574"/>
    </source>
</evidence>
<dbReference type="InterPro" id="IPR020472">
    <property type="entry name" value="WD40_PAC1"/>
</dbReference>
<dbReference type="InterPro" id="IPR036322">
    <property type="entry name" value="WD40_repeat_dom_sf"/>
</dbReference>
<evidence type="ECO:0000256" key="3">
    <source>
        <dbReference type="ARBA" id="ARBA00022737"/>
    </source>
</evidence>
<accession>A0AAN7WA92</accession>
<feature type="region of interest" description="Disordered" evidence="6">
    <location>
        <begin position="1"/>
        <end position="99"/>
    </location>
</feature>
<proteinExistence type="predicted"/>
<feature type="repeat" description="WD" evidence="5">
    <location>
        <begin position="478"/>
        <end position="519"/>
    </location>
</feature>
<dbReference type="SUPFAM" id="SSF50978">
    <property type="entry name" value="WD40 repeat-like"/>
    <property type="match status" value="1"/>
</dbReference>
<evidence type="ECO:0000313" key="8">
    <source>
        <dbReference type="Proteomes" id="UP001310594"/>
    </source>
</evidence>
<feature type="compositionally biased region" description="Basic and acidic residues" evidence="6">
    <location>
        <begin position="31"/>
        <end position="54"/>
    </location>
</feature>
<evidence type="ECO:0000256" key="5">
    <source>
        <dbReference type="PROSITE-ProRule" id="PRU00221"/>
    </source>
</evidence>
<feature type="repeat" description="WD" evidence="5">
    <location>
        <begin position="520"/>
        <end position="561"/>
    </location>
</feature>
<dbReference type="InterPro" id="IPR015943">
    <property type="entry name" value="WD40/YVTN_repeat-like_dom_sf"/>
</dbReference>
<sequence>MPAETTTPVGRASQDSQRRSSPAKFAALSGYKRDAKPEEFKQRSDSTNEMRTEPKTFLAGLWDRPNHRPHTPPASMATVLPPPSKRQRREENERAATTISLPQIPDGLQRIQFRDADTGAPQGPVVSVALADLSPKNLSLLLNSLLGHTDPADRLPYRFYNPLTNKDDGQSASGEFSQEQIIKAYIDGTTTTELQLNIPCRAEAIFRVNPITRCSSSISGHGEAILTAAFSPATSTRLATGGGDKTARIWDCETGTPLFTLKGHTGWVLTLAWSPDGKILATGSMDNTIRLWDPATGLPLGNPLKGHTKWITSLTWEPYHLIQPGRPRLASASKDSTIRIWDVVSGHTDLALTGHKNSVACVKWGGSGWLYTCSQDRTVKIWSAATGKLVHSLESHAHWVNHLALSTDHVLKSGFYDEKGIKSILATPEAKREKALQRYNTALASAGGAERLVTASDDCTMYLWNPSGATPTKPVQRMIGHQKPINHLAFSPSGTTIASCGFDNHVKLWDAATGTFLTTLRGHVGAVYMCCFSPDSRLLVTASKDTTIKVWDVRTGKLRENLPGHADEVYAVDWGGDGERVGSGGRDKAVRIWRN</sequence>
<protein>
    <submittedName>
        <fullName evidence="7">Ribosome assembly</fullName>
    </submittedName>
</protein>
<evidence type="ECO:0000256" key="1">
    <source>
        <dbReference type="ARBA" id="ARBA00004604"/>
    </source>
</evidence>
<evidence type="ECO:0000256" key="4">
    <source>
        <dbReference type="ARBA" id="ARBA00023242"/>
    </source>
</evidence>
<dbReference type="GO" id="GO:0000027">
    <property type="term" value="P:ribosomal large subunit assembly"/>
    <property type="evidence" value="ECO:0007669"/>
    <property type="project" value="TreeGrafter"/>
</dbReference>
<feature type="repeat" description="WD" evidence="5">
    <location>
        <begin position="352"/>
        <end position="392"/>
    </location>
</feature>
<dbReference type="InterPro" id="IPR001680">
    <property type="entry name" value="WD40_rpt"/>
</dbReference>
<dbReference type="EMBL" id="JAVRQU010000017">
    <property type="protein sequence ID" value="KAK5693499.1"/>
    <property type="molecule type" value="Genomic_DNA"/>
</dbReference>
<dbReference type="PROSITE" id="PS50294">
    <property type="entry name" value="WD_REPEATS_REGION"/>
    <property type="match status" value="7"/>
</dbReference>
<reference evidence="7" key="1">
    <citation type="submission" date="2023-08" db="EMBL/GenBank/DDBJ databases">
        <title>Black Yeasts Isolated from many extreme environments.</title>
        <authorList>
            <person name="Coleine C."/>
            <person name="Stajich J.E."/>
            <person name="Selbmann L."/>
        </authorList>
    </citation>
    <scope>NUCLEOTIDE SEQUENCE</scope>
    <source>
        <strain evidence="7">CCFEE 5810</strain>
    </source>
</reference>
<dbReference type="PRINTS" id="PR00320">
    <property type="entry name" value="GPROTEINBRPT"/>
</dbReference>
<dbReference type="Pfam" id="PF00400">
    <property type="entry name" value="WD40"/>
    <property type="match status" value="7"/>
</dbReference>
<dbReference type="PANTHER" id="PTHR19848:SF0">
    <property type="entry name" value="NOTCHLESS PROTEIN HOMOLOG 1"/>
    <property type="match status" value="1"/>
</dbReference>
<gene>
    <name evidence="7" type="primary">RSA4</name>
    <name evidence="7" type="ORF">LTR97_010068</name>
</gene>
<evidence type="ECO:0000256" key="6">
    <source>
        <dbReference type="SAM" id="MobiDB-lite"/>
    </source>
</evidence>